<evidence type="ECO:0000256" key="1">
    <source>
        <dbReference type="ARBA" id="ARBA00006974"/>
    </source>
</evidence>
<reference evidence="2 3" key="1">
    <citation type="journal article" date="2018" name="PLoS Genet.">
        <title>Population sequencing reveals clonal diversity and ancestral inbreeding in the grapevine cultivar Chardonnay.</title>
        <authorList>
            <person name="Roach M.J."/>
            <person name="Johnson D.L."/>
            <person name="Bohlmann J."/>
            <person name="van Vuuren H.J."/>
            <person name="Jones S.J."/>
            <person name="Pretorius I.S."/>
            <person name="Schmidt S.A."/>
            <person name="Borneman A.R."/>
        </authorList>
    </citation>
    <scope>NUCLEOTIDE SEQUENCE [LARGE SCALE GENOMIC DNA]</scope>
    <source>
        <strain evidence="3">cv. Chardonnay</strain>
        <tissue evidence="2">Leaf</tissue>
    </source>
</reference>
<dbReference type="PANTHER" id="PTHR31374:SF203">
    <property type="entry name" value="AUXIN-RESPONSIVE PROTEIN SAUR71-LIKE"/>
    <property type="match status" value="1"/>
</dbReference>
<sequence length="163" mass="18405">MASAVKRVEKIRQIVRLKQVMQRWKTMSVSLRPRSIRSFSDSDSDCTSGSIRRTPSGYLAVYVGADRRRFVIPTRLLNLPIFVALLNKAEEEFGLRSSGGLVLPCEVGFFKEVLRFLEKDEAKYGGLGLDEFVKIVSEVGFDSCRETRNVVNGFTPLLQKARV</sequence>
<comment type="caution">
    <text evidence="2">The sequence shown here is derived from an EMBL/GenBank/DDBJ whole genome shotgun (WGS) entry which is preliminary data.</text>
</comment>
<dbReference type="GO" id="GO:0009733">
    <property type="term" value="P:response to auxin"/>
    <property type="evidence" value="ECO:0007669"/>
    <property type="project" value="InterPro"/>
</dbReference>
<proteinExistence type="inferred from homology"/>
<evidence type="ECO:0000313" key="3">
    <source>
        <dbReference type="Proteomes" id="UP000288805"/>
    </source>
</evidence>
<dbReference type="AlphaFoldDB" id="A0A438GT32"/>
<name>A0A438GT32_VITVI</name>
<protein>
    <submittedName>
        <fullName evidence="2">Indole-3-acetic acid-induced protein ARG7</fullName>
    </submittedName>
</protein>
<evidence type="ECO:0000313" key="2">
    <source>
        <dbReference type="EMBL" id="RVW75365.1"/>
    </source>
</evidence>
<dbReference type="Pfam" id="PF02519">
    <property type="entry name" value="Auxin_inducible"/>
    <property type="match status" value="1"/>
</dbReference>
<dbReference type="EMBL" id="QGNW01000351">
    <property type="protein sequence ID" value="RVW75365.1"/>
    <property type="molecule type" value="Genomic_DNA"/>
</dbReference>
<dbReference type="PANTHER" id="PTHR31374">
    <property type="entry name" value="AUXIN-INDUCED PROTEIN-LIKE-RELATED"/>
    <property type="match status" value="1"/>
</dbReference>
<organism evidence="2 3">
    <name type="scientific">Vitis vinifera</name>
    <name type="common">Grape</name>
    <dbReference type="NCBI Taxonomy" id="29760"/>
    <lineage>
        <taxon>Eukaryota</taxon>
        <taxon>Viridiplantae</taxon>
        <taxon>Streptophyta</taxon>
        <taxon>Embryophyta</taxon>
        <taxon>Tracheophyta</taxon>
        <taxon>Spermatophyta</taxon>
        <taxon>Magnoliopsida</taxon>
        <taxon>eudicotyledons</taxon>
        <taxon>Gunneridae</taxon>
        <taxon>Pentapetalae</taxon>
        <taxon>rosids</taxon>
        <taxon>Vitales</taxon>
        <taxon>Vitaceae</taxon>
        <taxon>Viteae</taxon>
        <taxon>Vitis</taxon>
    </lineage>
</organism>
<dbReference type="InterPro" id="IPR003676">
    <property type="entry name" value="SAUR_fam"/>
</dbReference>
<dbReference type="Proteomes" id="UP000288805">
    <property type="component" value="Unassembled WGS sequence"/>
</dbReference>
<comment type="similarity">
    <text evidence="1">Belongs to the ARG7 family.</text>
</comment>
<gene>
    <name evidence="2" type="primary">ARG7_0</name>
    <name evidence="2" type="ORF">CK203_052952</name>
</gene>
<accession>A0A438GT32</accession>